<dbReference type="Proteomes" id="UP000001946">
    <property type="component" value="Chromosome"/>
</dbReference>
<evidence type="ECO:0000313" key="2">
    <source>
        <dbReference type="Proteomes" id="UP000001946"/>
    </source>
</evidence>
<protein>
    <submittedName>
        <fullName evidence="1">Uncharacterized protein</fullName>
    </submittedName>
</protein>
<gene>
    <name evidence="1" type="ordered locus">DSY0700</name>
</gene>
<organism evidence="1 2">
    <name type="scientific">Desulfitobacterium hafniense (strain Y51)</name>
    <dbReference type="NCBI Taxonomy" id="138119"/>
    <lineage>
        <taxon>Bacteria</taxon>
        <taxon>Bacillati</taxon>
        <taxon>Bacillota</taxon>
        <taxon>Clostridia</taxon>
        <taxon>Eubacteriales</taxon>
        <taxon>Desulfitobacteriaceae</taxon>
        <taxon>Desulfitobacterium</taxon>
    </lineage>
</organism>
<proteinExistence type="predicted"/>
<accession>Q24ZQ3</accession>
<dbReference type="STRING" id="138119.DSY0700"/>
<name>Q24ZQ3_DESHY</name>
<dbReference type="EMBL" id="AP008230">
    <property type="protein sequence ID" value="BAE82489.1"/>
    <property type="molecule type" value="Genomic_DNA"/>
</dbReference>
<sequence length="100" mass="11472">MTTVLTILMSLTPVRAPLVVIKISSSIIRSMTERISAWLRSSRGLRIDRVNVFPPALLKLSRRILFVEIAIKLHPFVFDFPAHYSSFSRKFFFNCTSRTG</sequence>
<dbReference type="KEGG" id="dsy:DSY0700"/>
<dbReference type="AlphaFoldDB" id="Q24ZQ3"/>
<evidence type="ECO:0000313" key="1">
    <source>
        <dbReference type="EMBL" id="BAE82489.1"/>
    </source>
</evidence>
<dbReference type="HOGENOM" id="CLU_2301267_0_0_9"/>
<reference evidence="1 2" key="1">
    <citation type="journal article" date="2006" name="J. Bacteriol.">
        <title>Complete genome sequence of the dehalorespiring bacterium Desulfitobacterium hafniense Y51 and comparison with Dehalococcoides ethenogenes 195.</title>
        <authorList>
            <person name="Nonaka H."/>
            <person name="Keresztes G."/>
            <person name="Shinoda Y."/>
            <person name="Ikenaga Y."/>
            <person name="Abe M."/>
            <person name="Naito K."/>
            <person name="Inatomi K."/>
            <person name="Furukawa K."/>
            <person name="Inui M."/>
            <person name="Yukawa H."/>
        </authorList>
    </citation>
    <scope>NUCLEOTIDE SEQUENCE [LARGE SCALE GENOMIC DNA]</scope>
    <source>
        <strain evidence="1 2">Y51</strain>
    </source>
</reference>
<keyword evidence="2" id="KW-1185">Reference proteome</keyword>